<comment type="similarity">
    <text evidence="1">Belongs to the PstS family.</text>
</comment>
<dbReference type="SUPFAM" id="SSF53850">
    <property type="entry name" value="Periplasmic binding protein-like II"/>
    <property type="match status" value="1"/>
</dbReference>
<keyword evidence="3" id="KW-0592">Phosphate transport</keyword>
<dbReference type="InterPro" id="IPR050962">
    <property type="entry name" value="Phosphate-bind_PstS"/>
</dbReference>
<protein>
    <recommendedName>
        <fullName evidence="4">PBP domain-containing protein</fullName>
    </recommendedName>
</protein>
<feature type="domain" description="PBP" evidence="4">
    <location>
        <begin position="23"/>
        <end position="352"/>
    </location>
</feature>
<reference evidence="5" key="1">
    <citation type="submission" date="2014-05" db="EMBL/GenBank/DDBJ databases">
        <title>Key roles for freshwater Actinobacteria revealed by deep metagenomic sequencing.</title>
        <authorList>
            <person name="Ghai R."/>
            <person name="Mizuno C.M."/>
            <person name="Picazo A."/>
            <person name="Camacho A."/>
            <person name="Rodriguez-Valera F."/>
        </authorList>
    </citation>
    <scope>NUCLEOTIDE SEQUENCE</scope>
</reference>
<gene>
    <name evidence="5" type="ORF">GM50_18080</name>
</gene>
<evidence type="ECO:0000256" key="3">
    <source>
        <dbReference type="ARBA" id="ARBA00022592"/>
    </source>
</evidence>
<evidence type="ECO:0000313" key="5">
    <source>
        <dbReference type="EMBL" id="KGA15117.1"/>
    </source>
</evidence>
<evidence type="ECO:0000256" key="2">
    <source>
        <dbReference type="ARBA" id="ARBA00022448"/>
    </source>
</evidence>
<keyword evidence="2" id="KW-0813">Transport</keyword>
<dbReference type="GO" id="GO:0043190">
    <property type="term" value="C:ATP-binding cassette (ABC) transporter complex"/>
    <property type="evidence" value="ECO:0007669"/>
    <property type="project" value="InterPro"/>
</dbReference>
<name>A0A094PVF1_9ZZZZ</name>
<dbReference type="GO" id="GO:0042301">
    <property type="term" value="F:phosphate ion binding"/>
    <property type="evidence" value="ECO:0007669"/>
    <property type="project" value="InterPro"/>
</dbReference>
<dbReference type="GO" id="GO:0035435">
    <property type="term" value="P:phosphate ion transmembrane transport"/>
    <property type="evidence" value="ECO:0007669"/>
    <property type="project" value="InterPro"/>
</dbReference>
<evidence type="ECO:0000259" key="4">
    <source>
        <dbReference type="Pfam" id="PF12849"/>
    </source>
</evidence>
<dbReference type="PANTHER" id="PTHR42996:SF1">
    <property type="entry name" value="PHOSPHATE-BINDING PROTEIN PSTS"/>
    <property type="match status" value="1"/>
</dbReference>
<proteinExistence type="inferred from homology"/>
<accession>A0A094PVF1</accession>
<comment type="caution">
    <text evidence="5">The sequence shown here is derived from an EMBL/GenBank/DDBJ whole genome shotgun (WGS) entry which is preliminary data.</text>
</comment>
<dbReference type="PIRSF" id="PIRSF002756">
    <property type="entry name" value="PstS"/>
    <property type="match status" value="1"/>
</dbReference>
<dbReference type="PANTHER" id="PTHR42996">
    <property type="entry name" value="PHOSPHATE-BINDING PROTEIN PSTS"/>
    <property type="match status" value="1"/>
</dbReference>
<evidence type="ECO:0000256" key="1">
    <source>
        <dbReference type="ARBA" id="ARBA00008725"/>
    </source>
</evidence>
<dbReference type="InterPro" id="IPR005673">
    <property type="entry name" value="ABC_phos-bd_PstS"/>
</dbReference>
<organism evidence="5">
    <name type="scientific">freshwater metagenome</name>
    <dbReference type="NCBI Taxonomy" id="449393"/>
    <lineage>
        <taxon>unclassified sequences</taxon>
        <taxon>metagenomes</taxon>
        <taxon>ecological metagenomes</taxon>
    </lineage>
</organism>
<dbReference type="EMBL" id="JNSK01000106">
    <property type="protein sequence ID" value="KGA15117.1"/>
    <property type="molecule type" value="Genomic_DNA"/>
</dbReference>
<dbReference type="Gene3D" id="3.40.190.10">
    <property type="entry name" value="Periplasmic binding protein-like II"/>
    <property type="match status" value="4"/>
</dbReference>
<sequence length="382" mass="40203">MKLSVKAKAFAVAAVIAVSSAQPAHAVDLAGSGASFVVPLVEACKAGFAKKTGHTFVYTSTGSGTGKNNSDNKIGDFWFSDSAHTGINKRPTIFHAPIVAAPIAVLVNLPAKKDIYLSSATVAKIFAGEITMWNDPAIMADNNRVVKSVVYRKDASGNVKKDSKGNPIVLRNTSKTVYYTLPAKPIKVVFRSDTSGTTNNFTRFMNGVAPSVWTKPANDAFTTAFPGNINATTNIGRIVGANGSQGVATLAQKTPYSITYAEKQWGTSFGLRAAYLGNASGNFTYPDSAATSAFLGEAKQAADGIVTFDYNTKVAGAYPIGVVSYMLLETSYSDKTKGAAVKQLAEYFLSSECATEAASSGFIAIEGTFLAKANELLARANR</sequence>
<dbReference type="AlphaFoldDB" id="A0A094PVF1"/>
<dbReference type="InterPro" id="IPR024370">
    <property type="entry name" value="PBP_domain"/>
</dbReference>
<dbReference type="Pfam" id="PF12849">
    <property type="entry name" value="PBP_like_2"/>
    <property type="match status" value="1"/>
</dbReference>